<comment type="caution">
    <text evidence="2">The sequence shown here is derived from an EMBL/GenBank/DDBJ whole genome shotgun (WGS) entry which is preliminary data.</text>
</comment>
<proteinExistence type="predicted"/>
<feature type="signal peptide" evidence="1">
    <location>
        <begin position="1"/>
        <end position="28"/>
    </location>
</feature>
<sequence>MKVNVLSLSGLSISILTMLTFQPTLIVASPVDSSMMSSSSGDESPSQSLPTTLSALDERKADWAYDSWTMICADDRAFTFDCQAAHYYCDNDGYLRRQWENGRGDGGCPLFCRCWNLNPKPQCLLGLTGMLSCLKRDLGQDEHDPLTLAARHDTISVATRTEQSTVATDDDAGIQLEEGHKIPGTPSSTIEPQVKPGSAPFVGGTVVPARSDAVKAAAGKWSSKVAGMLNGVRKLAVRVKARESVDHSTPGDIVESFEPQVKLGAPPPRTPLTSGSTKAMAGKWSQEIADVFGAVRKPTIDVEKRKGAPMVVATSLATRVSVPFWAKQVSAMLSSLNRLVE</sequence>
<evidence type="ECO:0000256" key="1">
    <source>
        <dbReference type="SAM" id="SignalP"/>
    </source>
</evidence>
<feature type="chain" id="PRO_5047246289" evidence="1">
    <location>
        <begin position="29"/>
        <end position="341"/>
    </location>
</feature>
<accession>A0ABR0K527</accession>
<dbReference type="EMBL" id="JAVRRG010000091">
    <property type="protein sequence ID" value="KAK5087404.1"/>
    <property type="molecule type" value="Genomic_DNA"/>
</dbReference>
<keyword evidence="1" id="KW-0732">Signal</keyword>
<protein>
    <submittedName>
        <fullName evidence="2">Uncharacterized protein</fullName>
    </submittedName>
</protein>
<evidence type="ECO:0000313" key="3">
    <source>
        <dbReference type="Proteomes" id="UP001345013"/>
    </source>
</evidence>
<organism evidence="2 3">
    <name type="scientific">Lithohypha guttulata</name>
    <dbReference type="NCBI Taxonomy" id="1690604"/>
    <lineage>
        <taxon>Eukaryota</taxon>
        <taxon>Fungi</taxon>
        <taxon>Dikarya</taxon>
        <taxon>Ascomycota</taxon>
        <taxon>Pezizomycotina</taxon>
        <taxon>Eurotiomycetes</taxon>
        <taxon>Chaetothyriomycetidae</taxon>
        <taxon>Chaetothyriales</taxon>
        <taxon>Trichomeriaceae</taxon>
        <taxon>Lithohypha</taxon>
    </lineage>
</organism>
<name>A0ABR0K527_9EURO</name>
<keyword evidence="3" id="KW-1185">Reference proteome</keyword>
<dbReference type="Proteomes" id="UP001345013">
    <property type="component" value="Unassembled WGS sequence"/>
</dbReference>
<gene>
    <name evidence="2" type="ORF">LTR24_006755</name>
</gene>
<reference evidence="2 3" key="1">
    <citation type="submission" date="2023-08" db="EMBL/GenBank/DDBJ databases">
        <title>Black Yeasts Isolated from many extreme environments.</title>
        <authorList>
            <person name="Coleine C."/>
            <person name="Stajich J.E."/>
            <person name="Selbmann L."/>
        </authorList>
    </citation>
    <scope>NUCLEOTIDE SEQUENCE [LARGE SCALE GENOMIC DNA]</scope>
    <source>
        <strain evidence="2 3">CCFEE 5885</strain>
    </source>
</reference>
<evidence type="ECO:0000313" key="2">
    <source>
        <dbReference type="EMBL" id="KAK5087404.1"/>
    </source>
</evidence>